<dbReference type="Pfam" id="PF02310">
    <property type="entry name" value="B12-binding"/>
    <property type="match status" value="1"/>
</dbReference>
<dbReference type="CDD" id="cd02070">
    <property type="entry name" value="corrinoid_protein_B12-BD"/>
    <property type="match status" value="1"/>
</dbReference>
<dbReference type="InterPro" id="IPR006158">
    <property type="entry name" value="Cobalamin-bd"/>
</dbReference>
<protein>
    <submittedName>
        <fullName evidence="5">Corrinoid protein</fullName>
    </submittedName>
</protein>
<dbReference type="InterPro" id="IPR036724">
    <property type="entry name" value="Cobalamin-bd_sf"/>
</dbReference>
<dbReference type="Proteomes" id="UP001623660">
    <property type="component" value="Unassembled WGS sequence"/>
</dbReference>
<evidence type="ECO:0000256" key="2">
    <source>
        <dbReference type="ARBA" id="ARBA00023285"/>
    </source>
</evidence>
<name>A0ABW8SFR5_9CLOT</name>
<dbReference type="SMART" id="SM01018">
    <property type="entry name" value="B12-binding_2"/>
    <property type="match status" value="1"/>
</dbReference>
<evidence type="ECO:0000256" key="1">
    <source>
        <dbReference type="ARBA" id="ARBA00022723"/>
    </source>
</evidence>
<keyword evidence="1" id="KW-0479">Metal-binding</keyword>
<proteinExistence type="predicted"/>
<evidence type="ECO:0000313" key="6">
    <source>
        <dbReference type="Proteomes" id="UP001623660"/>
    </source>
</evidence>
<dbReference type="InterPro" id="IPR036594">
    <property type="entry name" value="Meth_synthase_dom"/>
</dbReference>
<dbReference type="InterPro" id="IPR003759">
    <property type="entry name" value="Cbl-bd_cap"/>
</dbReference>
<dbReference type="PROSITE" id="PS51337">
    <property type="entry name" value="B12_BINDING_NTER"/>
    <property type="match status" value="1"/>
</dbReference>
<dbReference type="SUPFAM" id="SSF52242">
    <property type="entry name" value="Cobalamin (vitamin B12)-binding domain"/>
    <property type="match status" value="1"/>
</dbReference>
<dbReference type="EMBL" id="JBJHZX010000004">
    <property type="protein sequence ID" value="MFL0194714.1"/>
    <property type="molecule type" value="Genomic_DNA"/>
</dbReference>
<dbReference type="PANTHER" id="PTHR45833">
    <property type="entry name" value="METHIONINE SYNTHASE"/>
    <property type="match status" value="1"/>
</dbReference>
<dbReference type="Gene3D" id="1.10.1240.10">
    <property type="entry name" value="Methionine synthase domain"/>
    <property type="match status" value="1"/>
</dbReference>
<accession>A0ABW8SFR5</accession>
<reference evidence="5 6" key="1">
    <citation type="submission" date="2024-11" db="EMBL/GenBank/DDBJ databases">
        <authorList>
            <person name="Heng Y.C."/>
            <person name="Lim A.C.H."/>
            <person name="Lee J.K.Y."/>
            <person name="Kittelmann S."/>
        </authorList>
    </citation>
    <scope>NUCLEOTIDE SEQUENCE [LARGE SCALE GENOMIC DNA]</scope>
    <source>
        <strain evidence="5 6">WILCCON 0269</strain>
    </source>
</reference>
<dbReference type="InterPro" id="IPR050554">
    <property type="entry name" value="Met_Synthase/Corrinoid"/>
</dbReference>
<dbReference type="Gene3D" id="3.40.50.280">
    <property type="entry name" value="Cobalamin-binding domain"/>
    <property type="match status" value="1"/>
</dbReference>
<dbReference type="Pfam" id="PF02607">
    <property type="entry name" value="B12-binding_2"/>
    <property type="match status" value="1"/>
</dbReference>
<dbReference type="PANTHER" id="PTHR45833:SF1">
    <property type="entry name" value="METHIONINE SYNTHASE"/>
    <property type="match status" value="1"/>
</dbReference>
<sequence length="224" mass="24803">MLIDKEQIFKNLSDSVVNMEEEETSMLANKVVEEKIDAYEAIEKGLSDGMNRAGKLFEEEEYFVPELLMCSDAMYAGLNILKPYLKKAENENKYKVVIGVVEGDTHDIGKNLVKLMLETAGFEIIDLGRDVPAQKFIDEAKDAGADIIAISSLMTTTMDTMEEVIKILKKDNMRHKFKVMVGGGPVSQNFADKIGADGYSINASEAVRLAKRLVGAEIIKEVIA</sequence>
<gene>
    <name evidence="5" type="ORF">ACJDU8_03875</name>
</gene>
<keyword evidence="2" id="KW-0170">Cobalt</keyword>
<organism evidence="5 6">
    <name type="scientific">Candidatus Clostridium eludens</name>
    <dbReference type="NCBI Taxonomy" id="3381663"/>
    <lineage>
        <taxon>Bacteria</taxon>
        <taxon>Bacillati</taxon>
        <taxon>Bacillota</taxon>
        <taxon>Clostridia</taxon>
        <taxon>Eubacteriales</taxon>
        <taxon>Clostridiaceae</taxon>
        <taxon>Clostridium</taxon>
    </lineage>
</organism>
<keyword evidence="6" id="KW-1185">Reference proteome</keyword>
<comment type="caution">
    <text evidence="5">The sequence shown here is derived from an EMBL/GenBank/DDBJ whole genome shotgun (WGS) entry which is preliminary data.</text>
</comment>
<evidence type="ECO:0000313" key="5">
    <source>
        <dbReference type="EMBL" id="MFL0194714.1"/>
    </source>
</evidence>
<evidence type="ECO:0000259" key="3">
    <source>
        <dbReference type="PROSITE" id="PS51332"/>
    </source>
</evidence>
<dbReference type="SUPFAM" id="SSF47644">
    <property type="entry name" value="Methionine synthase domain"/>
    <property type="match status" value="1"/>
</dbReference>
<evidence type="ECO:0000259" key="4">
    <source>
        <dbReference type="PROSITE" id="PS51337"/>
    </source>
</evidence>
<dbReference type="RefSeq" id="WP_406790838.1">
    <property type="nucleotide sequence ID" value="NZ_JBJHZX010000004.1"/>
</dbReference>
<feature type="domain" description="B12-binding N-terminal" evidence="4">
    <location>
        <begin position="1"/>
        <end position="93"/>
    </location>
</feature>
<feature type="domain" description="B12-binding" evidence="3">
    <location>
        <begin position="93"/>
        <end position="224"/>
    </location>
</feature>
<dbReference type="PROSITE" id="PS51332">
    <property type="entry name" value="B12_BINDING"/>
    <property type="match status" value="1"/>
</dbReference>